<sequence>MHSFGYRANALLTFALTILALICAMASFSDNLNSLSPSANVQVLNINWFQKSSQGNDEVSLTLNVSANLQSLFTWNTKQVFVFLAAEYETPKNSLNQVSLWDGIIPAKEYAQFGIHTTNKYHFDDQASLSSRNAVFLYFLSSFLGFISSFTFVQGSNLRGREYNLTLHWHVMPKTGKMFADKLVMSGFRFPEEYR</sequence>
<gene>
    <name evidence="1" type="ORF">RHMOL_Rhmol07G0231400</name>
</gene>
<dbReference type="EMBL" id="CM046394">
    <property type="protein sequence ID" value="KAI8547901.1"/>
    <property type="molecule type" value="Genomic_DNA"/>
</dbReference>
<reference evidence="1" key="1">
    <citation type="submission" date="2022-02" db="EMBL/GenBank/DDBJ databases">
        <title>Plant Genome Project.</title>
        <authorList>
            <person name="Zhang R.-G."/>
        </authorList>
    </citation>
    <scope>NUCLEOTIDE SEQUENCE</scope>
    <source>
        <strain evidence="1">AT1</strain>
    </source>
</reference>
<proteinExistence type="predicted"/>
<keyword evidence="2" id="KW-1185">Reference proteome</keyword>
<accession>A0ACC0N3S1</accession>
<dbReference type="Proteomes" id="UP001062846">
    <property type="component" value="Chromosome 7"/>
</dbReference>
<comment type="caution">
    <text evidence="1">The sequence shown here is derived from an EMBL/GenBank/DDBJ whole genome shotgun (WGS) entry which is preliminary data.</text>
</comment>
<organism evidence="1 2">
    <name type="scientific">Rhododendron molle</name>
    <name type="common">Chinese azalea</name>
    <name type="synonym">Azalea mollis</name>
    <dbReference type="NCBI Taxonomy" id="49168"/>
    <lineage>
        <taxon>Eukaryota</taxon>
        <taxon>Viridiplantae</taxon>
        <taxon>Streptophyta</taxon>
        <taxon>Embryophyta</taxon>
        <taxon>Tracheophyta</taxon>
        <taxon>Spermatophyta</taxon>
        <taxon>Magnoliopsida</taxon>
        <taxon>eudicotyledons</taxon>
        <taxon>Gunneridae</taxon>
        <taxon>Pentapetalae</taxon>
        <taxon>asterids</taxon>
        <taxon>Ericales</taxon>
        <taxon>Ericaceae</taxon>
        <taxon>Ericoideae</taxon>
        <taxon>Rhodoreae</taxon>
        <taxon>Rhododendron</taxon>
    </lineage>
</organism>
<evidence type="ECO:0000313" key="1">
    <source>
        <dbReference type="EMBL" id="KAI8547901.1"/>
    </source>
</evidence>
<name>A0ACC0N3S1_RHOML</name>
<protein>
    <submittedName>
        <fullName evidence="1">Uncharacterized protein</fullName>
    </submittedName>
</protein>
<evidence type="ECO:0000313" key="2">
    <source>
        <dbReference type="Proteomes" id="UP001062846"/>
    </source>
</evidence>